<accession>A0ABU7TB63</accession>
<sequence length="80" mass="8799">MPDKAKRAELAQKALDAYLHEHSGIRRWCYPPASDDIGESDIIDLVTDLMLLAEAKGHDPCGVIRKAEAHLQAESGLSCR</sequence>
<gene>
    <name evidence="1" type="ORF">MRSR164_14200</name>
</gene>
<evidence type="ECO:0000313" key="1">
    <source>
        <dbReference type="EMBL" id="MEE7457881.1"/>
    </source>
</evidence>
<protein>
    <submittedName>
        <fullName evidence="1">Uncharacterized protein</fullName>
    </submittedName>
</protein>
<dbReference type="EMBL" id="MLBY01000004">
    <property type="protein sequence ID" value="MEE7457881.1"/>
    <property type="molecule type" value="Genomic_DNA"/>
</dbReference>
<evidence type="ECO:0000313" key="2">
    <source>
        <dbReference type="Proteomes" id="UP001349262"/>
    </source>
</evidence>
<keyword evidence="2" id="KW-1185">Reference proteome</keyword>
<comment type="caution">
    <text evidence="1">The sequence shown here is derived from an EMBL/GenBank/DDBJ whole genome shotgun (WGS) entry which is preliminary data.</text>
</comment>
<reference evidence="1 2" key="1">
    <citation type="journal article" date="2012" name="Genet. Mol. Biol.">
        <title>Analysis of 16S rRNA and mxaF genes revealing insights into Methylobacterium niche-specific plant association.</title>
        <authorList>
            <person name="Dourado M.N."/>
            <person name="Andreote F.D."/>
            <person name="Dini-Andreote F."/>
            <person name="Conti R."/>
            <person name="Araujo J.M."/>
            <person name="Araujo W.L."/>
        </authorList>
    </citation>
    <scope>NUCLEOTIDE SEQUENCE [LARGE SCALE GENOMIC DNA]</scope>
    <source>
        <strain evidence="1 2">SR1.6/4</strain>
    </source>
</reference>
<organism evidence="1 2">
    <name type="scientific">Methylobacterium radiotolerans</name>
    <dbReference type="NCBI Taxonomy" id="31998"/>
    <lineage>
        <taxon>Bacteria</taxon>
        <taxon>Pseudomonadati</taxon>
        <taxon>Pseudomonadota</taxon>
        <taxon>Alphaproteobacteria</taxon>
        <taxon>Hyphomicrobiales</taxon>
        <taxon>Methylobacteriaceae</taxon>
        <taxon>Methylobacterium</taxon>
    </lineage>
</organism>
<proteinExistence type="predicted"/>
<dbReference type="Proteomes" id="UP001349262">
    <property type="component" value="Unassembled WGS sequence"/>
</dbReference>
<name>A0ABU7TB63_9HYPH</name>